<sequence>MTGSALDEFPEALLRSLVPALRRIAVRGVVGGLEQTALNVAPALGIAAAPGMILPTAARTGPRRSSGGRAPSGG</sequence>
<protein>
    <submittedName>
        <fullName evidence="1">Uncharacterized protein</fullName>
    </submittedName>
</protein>
<accession>A0ABY4PM09</accession>
<keyword evidence="2" id="KW-1185">Reference proteome</keyword>
<dbReference type="EMBL" id="CP097289">
    <property type="protein sequence ID" value="UQT53998.1"/>
    <property type="molecule type" value="Genomic_DNA"/>
</dbReference>
<dbReference type="RefSeq" id="WP_249585496.1">
    <property type="nucleotide sequence ID" value="NZ_BAAAQL010000045.1"/>
</dbReference>
<evidence type="ECO:0000313" key="1">
    <source>
        <dbReference type="EMBL" id="UQT53998.1"/>
    </source>
</evidence>
<dbReference type="Proteomes" id="UP000829992">
    <property type="component" value="Chromosome"/>
</dbReference>
<gene>
    <name evidence="1" type="ORF">M4V62_02290</name>
</gene>
<name>A0ABY4PM09_9ACTN</name>
<reference evidence="1 2" key="1">
    <citation type="submission" date="2022-05" db="EMBL/GenBank/DDBJ databases">
        <authorList>
            <person name="Zhou X."/>
            <person name="Li K."/>
            <person name="Man Y."/>
        </authorList>
    </citation>
    <scope>NUCLEOTIDE SEQUENCE [LARGE SCALE GENOMIC DNA]</scope>
    <source>
        <strain evidence="1 2">MS405</strain>
    </source>
</reference>
<evidence type="ECO:0000313" key="2">
    <source>
        <dbReference type="Proteomes" id="UP000829992"/>
    </source>
</evidence>
<proteinExistence type="predicted"/>
<organism evidence="1 2">
    <name type="scientific">Streptomyces durmitorensis</name>
    <dbReference type="NCBI Taxonomy" id="319947"/>
    <lineage>
        <taxon>Bacteria</taxon>
        <taxon>Bacillati</taxon>
        <taxon>Actinomycetota</taxon>
        <taxon>Actinomycetes</taxon>
        <taxon>Kitasatosporales</taxon>
        <taxon>Streptomycetaceae</taxon>
        <taxon>Streptomyces</taxon>
    </lineage>
</organism>